<comment type="caution">
    <text evidence="8">The sequence shown here is derived from an EMBL/GenBank/DDBJ whole genome shotgun (WGS) entry which is preliminary data.</text>
</comment>
<evidence type="ECO:0000313" key="9">
    <source>
        <dbReference type="Proteomes" id="UP000177027"/>
    </source>
</evidence>
<dbReference type="InterPro" id="IPR019906">
    <property type="entry name" value="Ribosomal_uL6_bac-type"/>
</dbReference>
<organism evidence="8 9">
    <name type="scientific">Candidatus Roizmanbacteria bacterium RIFCSPHIGHO2_02_FULL_40_9</name>
    <dbReference type="NCBI Taxonomy" id="1802042"/>
    <lineage>
        <taxon>Bacteria</taxon>
        <taxon>Candidatus Roizmaniibacteriota</taxon>
    </lineage>
</organism>
<evidence type="ECO:0000313" key="8">
    <source>
        <dbReference type="EMBL" id="OGK28677.1"/>
    </source>
</evidence>
<dbReference type="NCBIfam" id="TIGR03654">
    <property type="entry name" value="L6_bact"/>
    <property type="match status" value="1"/>
</dbReference>
<dbReference type="PANTHER" id="PTHR11655:SF14">
    <property type="entry name" value="LARGE RIBOSOMAL SUBUNIT PROTEIN UL6M"/>
    <property type="match status" value="1"/>
</dbReference>
<proteinExistence type="inferred from homology"/>
<dbReference type="GO" id="GO:0019843">
    <property type="term" value="F:rRNA binding"/>
    <property type="evidence" value="ECO:0007669"/>
    <property type="project" value="UniProtKB-UniRule"/>
</dbReference>
<evidence type="ECO:0000256" key="2">
    <source>
        <dbReference type="ARBA" id="ARBA00023274"/>
    </source>
</evidence>
<dbReference type="PANTHER" id="PTHR11655">
    <property type="entry name" value="60S/50S RIBOSOMAL PROTEIN L6/L9"/>
    <property type="match status" value="1"/>
</dbReference>
<keyword evidence="6" id="KW-0699">rRNA-binding</keyword>
<reference evidence="8 9" key="1">
    <citation type="journal article" date="2016" name="Nat. Commun.">
        <title>Thousands of microbial genomes shed light on interconnected biogeochemical processes in an aquifer system.</title>
        <authorList>
            <person name="Anantharaman K."/>
            <person name="Brown C.T."/>
            <person name="Hug L.A."/>
            <person name="Sharon I."/>
            <person name="Castelle C.J."/>
            <person name="Probst A.J."/>
            <person name="Thomas B.C."/>
            <person name="Singh A."/>
            <person name="Wilkins M.J."/>
            <person name="Karaoz U."/>
            <person name="Brodie E.L."/>
            <person name="Williams K.H."/>
            <person name="Hubbard S.S."/>
            <person name="Banfield J.F."/>
        </authorList>
    </citation>
    <scope>NUCLEOTIDE SEQUENCE [LARGE SCALE GENOMIC DNA]</scope>
</reference>
<dbReference type="Gene3D" id="3.90.930.12">
    <property type="entry name" value="Ribosomal protein L6, alpha-beta domain"/>
    <property type="match status" value="2"/>
</dbReference>
<dbReference type="GO" id="GO:0002181">
    <property type="term" value="P:cytoplasmic translation"/>
    <property type="evidence" value="ECO:0007669"/>
    <property type="project" value="TreeGrafter"/>
</dbReference>
<accession>A0A1F7HBI7</accession>
<comment type="function">
    <text evidence="6">This protein binds to the 23S rRNA, and is important in its secondary structure. It is located near the subunit interface in the base of the L7/L12 stalk, and near the tRNA binding site of the peptidyltransferase center.</text>
</comment>
<evidence type="ECO:0000256" key="4">
    <source>
        <dbReference type="NCBIfam" id="TIGR03654"/>
    </source>
</evidence>
<dbReference type="Proteomes" id="UP000177027">
    <property type="component" value="Unassembled WGS sequence"/>
</dbReference>
<protein>
    <recommendedName>
        <fullName evidence="3 4">50S ribosomal protein L6</fullName>
    </recommendedName>
</protein>
<dbReference type="PIRSF" id="PIRSF002162">
    <property type="entry name" value="Ribosomal_L6"/>
    <property type="match status" value="1"/>
</dbReference>
<feature type="domain" description="Large ribosomal subunit protein uL6 alpha-beta" evidence="7">
    <location>
        <begin position="13"/>
        <end position="76"/>
    </location>
</feature>
<dbReference type="SUPFAM" id="SSF56053">
    <property type="entry name" value="Ribosomal protein L6"/>
    <property type="match status" value="2"/>
</dbReference>
<evidence type="ECO:0000256" key="3">
    <source>
        <dbReference type="ARBA" id="ARBA00035454"/>
    </source>
</evidence>
<dbReference type="PROSITE" id="PS00525">
    <property type="entry name" value="RIBOSOMAL_L6_1"/>
    <property type="match status" value="1"/>
</dbReference>
<dbReference type="InterPro" id="IPR020040">
    <property type="entry name" value="Ribosomal_uL6_a/b-dom"/>
</dbReference>
<comment type="similarity">
    <text evidence="5">Belongs to the universal ribosomal protein uL6 family.</text>
</comment>
<evidence type="ECO:0000256" key="1">
    <source>
        <dbReference type="ARBA" id="ARBA00022980"/>
    </source>
</evidence>
<keyword evidence="6" id="KW-0694">RNA-binding</keyword>
<dbReference type="GO" id="GO:0003735">
    <property type="term" value="F:structural constituent of ribosome"/>
    <property type="evidence" value="ECO:0007669"/>
    <property type="project" value="UniProtKB-UniRule"/>
</dbReference>
<keyword evidence="1 5" id="KW-0689">Ribosomal protein</keyword>
<evidence type="ECO:0000256" key="6">
    <source>
        <dbReference type="RuleBase" id="RU003870"/>
    </source>
</evidence>
<dbReference type="InterPro" id="IPR002358">
    <property type="entry name" value="Ribosomal_uL6_CS"/>
</dbReference>
<sequence>MSKIGDQPIKIEEGTTIIIEGKNVLVKGSKGEMSITLPDGINAVCEDSQIVVTRRTDRFKALHGLTRSLIYNAVKGTNTQWEKKLQVTGTGYKVKMDGQNIVFEVGFSHPVKVEKVEGITFAVNNNILTISGVNKQHVGEIANRIKTIRKPDPYKGKGIRYEGEFIKLKPGKKAKTA</sequence>
<evidence type="ECO:0000256" key="5">
    <source>
        <dbReference type="RuleBase" id="RU003869"/>
    </source>
</evidence>
<dbReference type="InterPro" id="IPR036789">
    <property type="entry name" value="Ribosomal_uL6-like_a/b-dom_sf"/>
</dbReference>
<dbReference type="AlphaFoldDB" id="A0A1F7HBI7"/>
<dbReference type="EMBL" id="MFZS01000033">
    <property type="protein sequence ID" value="OGK28677.1"/>
    <property type="molecule type" value="Genomic_DNA"/>
</dbReference>
<name>A0A1F7HBI7_9BACT</name>
<gene>
    <name evidence="8" type="ORF">A3D06_01680</name>
</gene>
<evidence type="ECO:0000259" key="7">
    <source>
        <dbReference type="Pfam" id="PF00347"/>
    </source>
</evidence>
<dbReference type="Pfam" id="PF00347">
    <property type="entry name" value="Ribosomal_L6"/>
    <property type="match status" value="2"/>
</dbReference>
<dbReference type="PRINTS" id="PR00059">
    <property type="entry name" value="RIBOSOMALL6"/>
</dbReference>
<keyword evidence="2 5" id="KW-0687">Ribonucleoprotein</keyword>
<dbReference type="GO" id="GO:0022625">
    <property type="term" value="C:cytosolic large ribosomal subunit"/>
    <property type="evidence" value="ECO:0007669"/>
    <property type="project" value="UniProtKB-UniRule"/>
</dbReference>
<dbReference type="InterPro" id="IPR000702">
    <property type="entry name" value="Ribosomal_uL6-like"/>
</dbReference>
<feature type="domain" description="Large ribosomal subunit protein uL6 alpha-beta" evidence="7">
    <location>
        <begin position="89"/>
        <end position="161"/>
    </location>
</feature>